<proteinExistence type="predicted"/>
<reference evidence="1" key="1">
    <citation type="submission" date="2022-10" db="EMBL/GenBank/DDBJ databases">
        <title>The complete genomes of actinobacterial strains from the NBC collection.</title>
        <authorList>
            <person name="Joergensen T.S."/>
            <person name="Alvarez Arevalo M."/>
            <person name="Sterndorff E.B."/>
            <person name="Faurdal D."/>
            <person name="Vuksanovic O."/>
            <person name="Mourched A.-S."/>
            <person name="Charusanti P."/>
            <person name="Shaw S."/>
            <person name="Blin K."/>
            <person name="Weber T."/>
        </authorList>
    </citation>
    <scope>NUCLEOTIDE SEQUENCE</scope>
    <source>
        <strain evidence="1">NBC_00222</strain>
    </source>
</reference>
<keyword evidence="2" id="KW-1185">Reference proteome</keyword>
<dbReference type="Proteomes" id="UP001432222">
    <property type="component" value="Chromosome"/>
</dbReference>
<accession>A0ABZ1UAL5</accession>
<gene>
    <name evidence="1" type="ORF">OHA16_37625</name>
</gene>
<evidence type="ECO:0000313" key="1">
    <source>
        <dbReference type="EMBL" id="WUQ88210.1"/>
    </source>
</evidence>
<name>A0ABZ1UAL5_9ACTN</name>
<dbReference type="EMBL" id="CP108110">
    <property type="protein sequence ID" value="WUQ88210.1"/>
    <property type="molecule type" value="Genomic_DNA"/>
</dbReference>
<sequence length="155" mass="16698">MGKIGTTATGAVSVERSQFGLWEDDPFGEETATWMDLPLASDRPGVTVDPGAVKVFSSHSEHTAEVAIERAETASPPDGFSSIACIPYCSRSGRIEIWTLFSGPTGVLLDLGKESGDYILHVFWRGTVPTVEKQSDPSCARGSESFRFVFVPVPD</sequence>
<dbReference type="RefSeq" id="WP_328958761.1">
    <property type="nucleotide sequence ID" value="NZ_CP108110.1"/>
</dbReference>
<organism evidence="1 2">
    <name type="scientific">Kitasatospora purpeofusca</name>
    <dbReference type="NCBI Taxonomy" id="67352"/>
    <lineage>
        <taxon>Bacteria</taxon>
        <taxon>Bacillati</taxon>
        <taxon>Actinomycetota</taxon>
        <taxon>Actinomycetes</taxon>
        <taxon>Kitasatosporales</taxon>
        <taxon>Streptomycetaceae</taxon>
        <taxon>Kitasatospora</taxon>
    </lineage>
</organism>
<evidence type="ECO:0000313" key="2">
    <source>
        <dbReference type="Proteomes" id="UP001432222"/>
    </source>
</evidence>
<protein>
    <submittedName>
        <fullName evidence="1">Uncharacterized protein</fullName>
    </submittedName>
</protein>